<gene>
    <name evidence="1" type="ORF">K8I29_12190</name>
</gene>
<accession>A0A953JE22</accession>
<dbReference type="EMBL" id="JAIOIV010000099">
    <property type="protein sequence ID" value="MBZ0156954.1"/>
    <property type="molecule type" value="Genomic_DNA"/>
</dbReference>
<dbReference type="Pfam" id="PF23023">
    <property type="entry name" value="Anti-Pycsar_Apyc1"/>
    <property type="match status" value="1"/>
</dbReference>
<sequence>MDDGIIVRILGDYGPFSRMGKSIGYQVIIGRSSYLIDCGSPLFQQIGGFGLGEVKGMVITHCHDDHKRWFTDLALFNRYAPDIDHRVMLLTSEDINDELIRSSGPALEKSLSDDSKSVVDIAYEEYVEHRTIGPRARYRIVSREEGAGKSGLYVVDREERVVEPDRAKIVISAKTKRPRMLFKDPEYGEWVEPESFYSYSSDIFYEPEKNGYCNEEEGFTIEAVKAPVWHGIPGIGIKVRTERESLVFSSDTVNDRELWKQLCSEKREPRRGMAERDFEAAAVLYGDINDYIERVWSGERYRDAVRAFDGAVVIHDIAIRNSVVHTDYRKLGNAVLSRERTILTHSPDRMTSEWVLSRAGKFFVIRGGSFSEKVGERLYPLNADVYHKEAGRYYAGYRNEEGKYTVYEKDGVLGIPLNGQEGEGTPLYRIDLYEDISGRYFPRLEGGNMTYSERGDGQVERVEYSAAGSRGEVVPDHRDRLSR</sequence>
<dbReference type="InterPro" id="IPR036866">
    <property type="entry name" value="RibonucZ/Hydroxyglut_hydro"/>
</dbReference>
<name>A0A953JE22_9BACT</name>
<comment type="caution">
    <text evidence="1">The sequence shown here is derived from an EMBL/GenBank/DDBJ whole genome shotgun (WGS) entry which is preliminary data.</text>
</comment>
<reference evidence="1" key="2">
    <citation type="submission" date="2021-08" db="EMBL/GenBank/DDBJ databases">
        <authorList>
            <person name="Dalcin Martins P."/>
        </authorList>
    </citation>
    <scope>NUCLEOTIDE SEQUENCE</scope>
    <source>
        <strain evidence="1">MAG_39</strain>
    </source>
</reference>
<dbReference type="Proteomes" id="UP000705867">
    <property type="component" value="Unassembled WGS sequence"/>
</dbReference>
<organism evidence="1 2">
    <name type="scientific">Candidatus Nitrobium versatile</name>
    <dbReference type="NCBI Taxonomy" id="2884831"/>
    <lineage>
        <taxon>Bacteria</taxon>
        <taxon>Pseudomonadati</taxon>
        <taxon>Nitrospirota</taxon>
        <taxon>Nitrospiria</taxon>
        <taxon>Nitrospirales</taxon>
        <taxon>Nitrospiraceae</taxon>
        <taxon>Candidatus Nitrobium</taxon>
    </lineage>
</organism>
<protein>
    <recommendedName>
        <fullName evidence="3">MBL fold metallo-hydrolase</fullName>
    </recommendedName>
</protein>
<reference evidence="1" key="1">
    <citation type="journal article" date="2021" name="bioRxiv">
        <title>Unraveling nitrogen, sulfur and carbon metabolic pathways and microbial community transcriptional responses to substrate deprivation and toxicity stresses in a bioreactor mimicking anoxic brackish coastal sediment conditions.</title>
        <authorList>
            <person name="Martins P.D."/>
            <person name="Echeveste M.J."/>
            <person name="Arshad A."/>
            <person name="Kurth J."/>
            <person name="Ouboter H."/>
            <person name="Jetten M.S.M."/>
            <person name="Welte C.U."/>
        </authorList>
    </citation>
    <scope>NUCLEOTIDE SEQUENCE</scope>
    <source>
        <strain evidence="1">MAG_39</strain>
    </source>
</reference>
<evidence type="ECO:0008006" key="3">
    <source>
        <dbReference type="Google" id="ProtNLM"/>
    </source>
</evidence>
<dbReference type="SUPFAM" id="SSF56281">
    <property type="entry name" value="Metallo-hydrolase/oxidoreductase"/>
    <property type="match status" value="1"/>
</dbReference>
<proteinExistence type="predicted"/>
<evidence type="ECO:0000313" key="2">
    <source>
        <dbReference type="Proteomes" id="UP000705867"/>
    </source>
</evidence>
<evidence type="ECO:0000313" key="1">
    <source>
        <dbReference type="EMBL" id="MBZ0156954.1"/>
    </source>
</evidence>
<dbReference type="Gene3D" id="3.60.15.10">
    <property type="entry name" value="Ribonuclease Z/Hydroxyacylglutathione hydrolase-like"/>
    <property type="match status" value="1"/>
</dbReference>
<dbReference type="AlphaFoldDB" id="A0A953JE22"/>